<dbReference type="RefSeq" id="XP_052120027.1">
    <property type="nucleotide sequence ID" value="XM_052264067.1"/>
</dbReference>
<gene>
    <name evidence="4" type="primary">LOC113208230</name>
</gene>
<feature type="compositionally biased region" description="Polar residues" evidence="2">
    <location>
        <begin position="1004"/>
        <end position="1013"/>
    </location>
</feature>
<feature type="region of interest" description="Disordered" evidence="2">
    <location>
        <begin position="1004"/>
        <end position="1087"/>
    </location>
</feature>
<feature type="region of interest" description="Disordered" evidence="2">
    <location>
        <begin position="744"/>
        <end position="992"/>
    </location>
</feature>
<organism evidence="3 4">
    <name type="scientific">Frankliniella occidentalis</name>
    <name type="common">Western flower thrips</name>
    <name type="synonym">Euthrips occidentalis</name>
    <dbReference type="NCBI Taxonomy" id="133901"/>
    <lineage>
        <taxon>Eukaryota</taxon>
        <taxon>Metazoa</taxon>
        <taxon>Ecdysozoa</taxon>
        <taxon>Arthropoda</taxon>
        <taxon>Hexapoda</taxon>
        <taxon>Insecta</taxon>
        <taxon>Pterygota</taxon>
        <taxon>Neoptera</taxon>
        <taxon>Paraneoptera</taxon>
        <taxon>Thysanoptera</taxon>
        <taxon>Terebrantia</taxon>
        <taxon>Thripoidea</taxon>
        <taxon>Thripidae</taxon>
        <taxon>Frankliniella</taxon>
    </lineage>
</organism>
<feature type="compositionally biased region" description="Pro residues" evidence="2">
    <location>
        <begin position="319"/>
        <end position="334"/>
    </location>
</feature>
<feature type="region of interest" description="Disordered" evidence="2">
    <location>
        <begin position="1276"/>
        <end position="1301"/>
    </location>
</feature>
<keyword evidence="3" id="KW-1185">Reference proteome</keyword>
<evidence type="ECO:0000313" key="3">
    <source>
        <dbReference type="Proteomes" id="UP000504606"/>
    </source>
</evidence>
<sequence length="1581" mass="167951">MEGNESNPLAYKPLSEDVMHIKIVAEKFQQVRTEMVANLTRERARNKELEDRLVQALQSEKVAMKAASDYVTLAKNYALLDRVKTRLMDDNLKLKGEIQELRNRTGVEAAMAAARCAALERSAKEAQRALELEKQTAREQVREAREAAEREKKSALDEFKKKEEEARLAHEEELASLRDEIKSVREECAEEVNLAALEFEDRNAQLTDRINALEAESRSLQEQLSASSGHIEYLESRMAMHHREQEAERNRLMEVNRSLMLQQQSLLLASTARAVQQQQRPRPRAPPPAAAASSYPQLSMAWRQRGAVATEQPVDEAPAAPPSPPPPPVAPAAAPPRRRGGRKLFDSDMMYPALPERASSQVAAKATALSSAASRSTGRTAATTLLLPASSRTSVTLPRAPQPPAATRTATLVSVQLPASSRTFSEPEPPPSRTAPSSTAPVFSSEKPSLFKTGLTGPAPHPTPPKTSSEPQRSPSRTTSACTTTQPPPSSLEAEPTATFPLASTVLTSQDATRTETPAAAKPPSRFTFKKRVFGTFNARVNSPAPVPLFPELTHEPPPARPPLSASPTIVILDSPPAQLGRVAEQDASEGDAQVPGPQLDSLCEQSDDTFMRNPSRVQPERVAEQDASKGAVQVPGPQSDSLSQSSSMSYPFSPPTPVPKDQPVKRMDKPSSPSKRLNLKKTTFKTPNATLPPSVPALVDVKLTAANTGVCDPPVRTCPSAPTNAPPALLKYLAKLPASKMRWSLPPQMAPPPVTATAAPARPAPQPPQKQSDCGDTGREHTRQFFRKLQEQQQQKEACQERQSNDPGISHVQEPAPTPALIEQPVEQPPLTALPDQHPLEKPEDGSLPERKTTENTPSDAHPKQQPVMDQPPATALPDQHTLEKPQSSAIAEQNHLDNNSASPLPDQHPSEKPEDDSLTEHKRQEKTCATAVPEHQLAEEPPEAALPVEQPPGATPSGQQPFDERSSIPPLSEPLSSPGSDLFGSLDGESFDFSFTFDMTQATTANGSPVSGGTAALVEQAPSPDGAHESATALPPDPPDEMSVEEDVCPPEQSPLPPPATCEERLETTDSVAAPHSEPDGIPPAITAAPVVGVVELIEEVPPPPGPNSPAAGSQAQNAGQSTAPNGDLNLAHNSKVEVSDRQVVVPSEGPNPTVVSLVSSPDRPVAEPPALVAAEDPDSDVEQVRHCPTVQPPVVGSSAVENTDDTGDLIEQSTTEQANSITQPPTDQEVYPTDSTVQPADTGLQLTAPLPPAPAAGIAPSSLASIALPPESEVTRTSSAPIISLTCSPPSTAPRPRVATRHPYTFIPPFRSNLKPLLASPDCSETSASVRTSVSFNQAGASGVAPVSVADKEVPVVLKPSPGVQNAAVSSSDDGSISYSPLSEPDDDRSPGVLVIVEDDDEEGGGAETLSEAERAAAAVPQSDDQHVPNCAHDQLTRLSDDHADQVPEEALNLIGPIPALPLPEADGEVPNGVPAGSRAAGGAGLKLLMDSYEVGCSQQCLSSGSTPFKVPSVPSGCSLKRRGSSSPEGAELPAHPGEGLEDDATAPVGPTPLRSMEARGGRLKRRRLLWALDKFEL</sequence>
<feature type="coiled-coil region" evidence="1">
    <location>
        <begin position="84"/>
        <end position="223"/>
    </location>
</feature>
<feature type="compositionally biased region" description="Low complexity" evidence="2">
    <location>
        <begin position="636"/>
        <end position="652"/>
    </location>
</feature>
<dbReference type="Proteomes" id="UP000504606">
    <property type="component" value="Unplaced"/>
</dbReference>
<feature type="compositionally biased region" description="Polar residues" evidence="2">
    <location>
        <begin position="1217"/>
        <end position="1229"/>
    </location>
</feature>
<feature type="compositionally biased region" description="Basic and acidic residues" evidence="2">
    <location>
        <begin position="619"/>
        <end position="628"/>
    </location>
</feature>
<feature type="compositionally biased region" description="Low complexity" evidence="2">
    <location>
        <begin position="1111"/>
        <end position="1126"/>
    </location>
</feature>
<feature type="coiled-coil region" evidence="1">
    <location>
        <begin position="32"/>
        <end position="59"/>
    </location>
</feature>
<dbReference type="PANTHER" id="PTHR23159">
    <property type="entry name" value="CENTROSOMAL PROTEIN 2"/>
    <property type="match status" value="1"/>
</dbReference>
<feature type="compositionally biased region" description="Low complexity" evidence="2">
    <location>
        <begin position="271"/>
        <end position="280"/>
    </location>
</feature>
<keyword evidence="1" id="KW-0175">Coiled coil</keyword>
<feature type="compositionally biased region" description="Polar residues" evidence="2">
    <location>
        <begin position="505"/>
        <end position="516"/>
    </location>
</feature>
<feature type="compositionally biased region" description="Polar residues" evidence="2">
    <location>
        <begin position="1278"/>
        <end position="1293"/>
    </location>
</feature>
<proteinExistence type="predicted"/>
<evidence type="ECO:0000313" key="4">
    <source>
        <dbReference type="RefSeq" id="XP_052120027.1"/>
    </source>
</evidence>
<dbReference type="OrthoDB" id="10686981at2759"/>
<feature type="region of interest" description="Disordered" evidence="2">
    <location>
        <begin position="550"/>
        <end position="695"/>
    </location>
</feature>
<evidence type="ECO:0000256" key="1">
    <source>
        <dbReference type="SAM" id="Coils"/>
    </source>
</evidence>
<dbReference type="KEGG" id="foc:113208230"/>
<feature type="region of interest" description="Disordered" evidence="2">
    <location>
        <begin position="1100"/>
        <end position="1171"/>
    </location>
</feature>
<feature type="compositionally biased region" description="Low complexity" evidence="2">
    <location>
        <begin position="969"/>
        <end position="984"/>
    </location>
</feature>
<feature type="compositionally biased region" description="Low complexity" evidence="2">
    <location>
        <begin position="1373"/>
        <end position="1386"/>
    </location>
</feature>
<feature type="compositionally biased region" description="Basic and acidic residues" evidence="2">
    <location>
        <begin position="839"/>
        <end position="855"/>
    </location>
</feature>
<reference evidence="4" key="1">
    <citation type="submission" date="2025-08" db="UniProtKB">
        <authorList>
            <consortium name="RefSeq"/>
        </authorList>
    </citation>
    <scope>IDENTIFICATION</scope>
    <source>
        <tissue evidence="4">Whole organism</tissue>
    </source>
</reference>
<protein>
    <submittedName>
        <fullName evidence="4">Proline-rich protein 36-like</fullName>
    </submittedName>
</protein>
<feature type="region of interest" description="Disordered" evidence="2">
    <location>
        <begin position="1217"/>
        <end position="1256"/>
    </location>
</feature>
<feature type="region of interest" description="Disordered" evidence="2">
    <location>
        <begin position="1365"/>
        <end position="1395"/>
    </location>
</feature>
<feature type="region of interest" description="Disordered" evidence="2">
    <location>
        <begin position="1519"/>
        <end position="1564"/>
    </location>
</feature>
<feature type="compositionally biased region" description="Polar residues" evidence="2">
    <location>
        <begin position="466"/>
        <end position="485"/>
    </location>
</feature>
<feature type="region of interest" description="Disordered" evidence="2">
    <location>
        <begin position="271"/>
        <end position="344"/>
    </location>
</feature>
<feature type="compositionally biased region" description="Polar residues" evidence="2">
    <location>
        <begin position="886"/>
        <end position="904"/>
    </location>
</feature>
<name>A0A9C6TZN7_FRAOC</name>
<dbReference type="GeneID" id="113208230"/>
<accession>A0A9C6TZN7</accession>
<feature type="compositionally biased region" description="Acidic residues" evidence="2">
    <location>
        <begin position="1040"/>
        <end position="1051"/>
    </location>
</feature>
<dbReference type="PANTHER" id="PTHR23159:SF31">
    <property type="entry name" value="CENTROSOME-ASSOCIATED PROTEIN CEP250 ISOFORM X1"/>
    <property type="match status" value="1"/>
</dbReference>
<evidence type="ECO:0000256" key="2">
    <source>
        <dbReference type="SAM" id="MobiDB-lite"/>
    </source>
</evidence>
<feature type="region of interest" description="Disordered" evidence="2">
    <location>
        <begin position="420"/>
        <end position="526"/>
    </location>
</feature>